<proteinExistence type="predicted"/>
<dbReference type="EMBL" id="CM000768">
    <property type="protein sequence ID" value="KXG21383.1"/>
    <property type="molecule type" value="Genomic_DNA"/>
</dbReference>
<dbReference type="Gramene" id="OQU77491">
    <property type="protein sequence ID" value="OQU77491"/>
    <property type="gene ID" value="SORBI_3009G055000"/>
</dbReference>
<evidence type="ECO:0000256" key="1">
    <source>
        <dbReference type="SAM" id="MobiDB-lite"/>
    </source>
</evidence>
<dbReference type="Gramene" id="KXG21382">
    <property type="protein sequence ID" value="KXG21382"/>
    <property type="gene ID" value="SORBI_3009G055000"/>
</dbReference>
<dbReference type="InParanoid" id="A0A1B6P6X2"/>
<sequence>MATWRGSLKGAVRSEDSSHSSLAQRRGRFRMPEVVPQVVDVQEPKSRGVIWKVSETCVPCQCDNVLHRI</sequence>
<evidence type="ECO:0000313" key="2">
    <source>
        <dbReference type="EMBL" id="KXG21382.1"/>
    </source>
</evidence>
<dbReference type="AlphaFoldDB" id="A0A1B6P6X2"/>
<dbReference type="Proteomes" id="UP000000768">
    <property type="component" value="Chromosome 9"/>
</dbReference>
<keyword evidence="3" id="KW-1185">Reference proteome</keyword>
<dbReference type="EMBL" id="CM000768">
    <property type="protein sequence ID" value="OQU77491.1"/>
    <property type="molecule type" value="Genomic_DNA"/>
</dbReference>
<reference evidence="2 3" key="1">
    <citation type="journal article" date="2009" name="Nature">
        <title>The Sorghum bicolor genome and the diversification of grasses.</title>
        <authorList>
            <person name="Paterson A.H."/>
            <person name="Bowers J.E."/>
            <person name="Bruggmann R."/>
            <person name="Dubchak I."/>
            <person name="Grimwood J."/>
            <person name="Gundlach H."/>
            <person name="Haberer G."/>
            <person name="Hellsten U."/>
            <person name="Mitros T."/>
            <person name="Poliakov A."/>
            <person name="Schmutz J."/>
            <person name="Spannagl M."/>
            <person name="Tang H."/>
            <person name="Wang X."/>
            <person name="Wicker T."/>
            <person name="Bharti A.K."/>
            <person name="Chapman J."/>
            <person name="Feltus F.A."/>
            <person name="Gowik U."/>
            <person name="Grigoriev I.V."/>
            <person name="Lyons E."/>
            <person name="Maher C.A."/>
            <person name="Martis M."/>
            <person name="Narechania A."/>
            <person name="Otillar R.P."/>
            <person name="Penning B.W."/>
            <person name="Salamov A.A."/>
            <person name="Wang Y."/>
            <person name="Zhang L."/>
            <person name="Carpita N.C."/>
            <person name="Freeling M."/>
            <person name="Gingle A.R."/>
            <person name="Hash C.T."/>
            <person name="Keller B."/>
            <person name="Klein P."/>
            <person name="Kresovich S."/>
            <person name="McCann M.C."/>
            <person name="Ming R."/>
            <person name="Peterson D.G."/>
            <person name="Mehboob-ur-Rahman"/>
            <person name="Ware D."/>
            <person name="Westhoff P."/>
            <person name="Mayer K.F."/>
            <person name="Messing J."/>
            <person name="Rokhsar D.S."/>
        </authorList>
    </citation>
    <scope>NUCLEOTIDE SEQUENCE [LARGE SCALE GENOMIC DNA]</scope>
    <source>
        <strain evidence="3">cv. BTx623</strain>
    </source>
</reference>
<evidence type="ECO:0000313" key="3">
    <source>
        <dbReference type="Proteomes" id="UP000000768"/>
    </source>
</evidence>
<dbReference type="EMBL" id="CM000768">
    <property type="protein sequence ID" value="KXG21382.1"/>
    <property type="molecule type" value="Genomic_DNA"/>
</dbReference>
<dbReference type="Gramene" id="KXG21383">
    <property type="protein sequence ID" value="KXG21383"/>
    <property type="gene ID" value="SORBI_3009G055000"/>
</dbReference>
<feature type="region of interest" description="Disordered" evidence="1">
    <location>
        <begin position="1"/>
        <end position="25"/>
    </location>
</feature>
<reference evidence="3" key="3">
    <citation type="journal article" date="2018" name="Plant J.">
        <title>The Sorghum bicolor reference genome: improved assembly, gene annotations, a transcriptome atlas, and signatures of genome organization.</title>
        <authorList>
            <person name="McCormick R.F."/>
            <person name="Truong S.K."/>
            <person name="Sreedasyam A."/>
            <person name="Jenkins J."/>
            <person name="Shu S."/>
            <person name="Sims D."/>
            <person name="Kennedy M."/>
            <person name="Amirebrahimi M."/>
            <person name="Weers B.D."/>
            <person name="McKinley B."/>
            <person name="Mattison A."/>
            <person name="Morishige D.T."/>
            <person name="Grimwood J."/>
            <person name="Schmutz J."/>
            <person name="Mullet J.E."/>
        </authorList>
    </citation>
    <scope>NUCLEOTIDE SEQUENCE [LARGE SCALE GENOMIC DNA]</scope>
    <source>
        <strain evidence="3">cv. BTx623</strain>
    </source>
</reference>
<organism evidence="2 3">
    <name type="scientific">Sorghum bicolor</name>
    <name type="common">Sorghum</name>
    <name type="synonym">Sorghum vulgare</name>
    <dbReference type="NCBI Taxonomy" id="4558"/>
    <lineage>
        <taxon>Eukaryota</taxon>
        <taxon>Viridiplantae</taxon>
        <taxon>Streptophyta</taxon>
        <taxon>Embryophyta</taxon>
        <taxon>Tracheophyta</taxon>
        <taxon>Spermatophyta</taxon>
        <taxon>Magnoliopsida</taxon>
        <taxon>Liliopsida</taxon>
        <taxon>Poales</taxon>
        <taxon>Poaceae</taxon>
        <taxon>PACMAD clade</taxon>
        <taxon>Panicoideae</taxon>
        <taxon>Andropogonodae</taxon>
        <taxon>Andropogoneae</taxon>
        <taxon>Sorghinae</taxon>
        <taxon>Sorghum</taxon>
    </lineage>
</organism>
<protein>
    <submittedName>
        <fullName evidence="2">Uncharacterized protein</fullName>
    </submittedName>
</protein>
<gene>
    <name evidence="2" type="ORF">SORBI_3009G055000</name>
</gene>
<reference evidence="2" key="2">
    <citation type="submission" date="2017-02" db="EMBL/GenBank/DDBJ databases">
        <title>WGS assembly of Sorghum bicolor.</title>
        <authorList>
            <person name="Paterson A."/>
            <person name="Mullet J."/>
            <person name="Bowers J."/>
            <person name="Bruggmann R."/>
            <person name="Dubchak I."/>
            <person name="Grimwood J."/>
            <person name="Gundlach H."/>
            <person name="Haberer G."/>
            <person name="Hellsten U."/>
            <person name="Mitros T."/>
            <person name="Poliakov A."/>
            <person name="Schmutz J."/>
            <person name="Spannagl M."/>
            <person name="Tang H."/>
            <person name="Wang X."/>
            <person name="Wicker T."/>
            <person name="Bharti A."/>
            <person name="Chapman J."/>
            <person name="Feltus F."/>
            <person name="Gowik U."/>
            <person name="Grigoriev I."/>
            <person name="Lyons E."/>
            <person name="Maher C."/>
            <person name="Martis M."/>
            <person name="Narechania A."/>
            <person name="Otillar R."/>
            <person name="Penning B."/>
            <person name="Salamov A."/>
            <person name="Wang Y."/>
            <person name="Zhang L."/>
            <person name="Carpita N."/>
            <person name="Freeling M."/>
            <person name="Gingle A."/>
            <person name="Hash C."/>
            <person name="Keller B."/>
            <person name="Klein P."/>
            <person name="Kresovich S."/>
            <person name="Mccann M."/>
            <person name="Ming R."/>
            <person name="Peterson D."/>
            <person name="Rahman M."/>
            <person name="Ware D."/>
            <person name="Westhoff P."/>
            <person name="Mayer K."/>
            <person name="Messing J."/>
            <person name="Sims D."/>
            <person name="Jenkins J."/>
            <person name="Shu S."/>
            <person name="Rokhsar D."/>
        </authorList>
    </citation>
    <scope>NUCLEOTIDE SEQUENCE</scope>
</reference>
<name>A0A1B6P6X2_SORBI</name>
<accession>A0A1B6P6X2</accession>